<dbReference type="AlphaFoldDB" id="X1QYN4"/>
<comment type="caution">
    <text evidence="1">The sequence shown here is derived from an EMBL/GenBank/DDBJ whole genome shotgun (WGS) entry which is preliminary data.</text>
</comment>
<dbReference type="EMBL" id="BARV01035881">
    <property type="protein sequence ID" value="GAI48409.1"/>
    <property type="molecule type" value="Genomic_DNA"/>
</dbReference>
<organism evidence="1">
    <name type="scientific">marine sediment metagenome</name>
    <dbReference type="NCBI Taxonomy" id="412755"/>
    <lineage>
        <taxon>unclassified sequences</taxon>
        <taxon>metagenomes</taxon>
        <taxon>ecological metagenomes</taxon>
    </lineage>
</organism>
<proteinExistence type="predicted"/>
<evidence type="ECO:0000313" key="1">
    <source>
        <dbReference type="EMBL" id="GAI48409.1"/>
    </source>
</evidence>
<accession>X1QYN4</accession>
<gene>
    <name evidence="1" type="ORF">S06H3_55887</name>
</gene>
<protein>
    <submittedName>
        <fullName evidence="1">Uncharacterized protein</fullName>
    </submittedName>
</protein>
<sequence>MGWMKKGEEFIPKYNIEKLKKLYRKERDGKAKLRLLAAILRKEGKSLDYISESIQIPKTTVHDWLSRLESKDMDGLVVQILWCHKEYR</sequence>
<name>X1QYN4_9ZZZZ</name>
<reference evidence="1" key="1">
    <citation type="journal article" date="2014" name="Front. Microbiol.">
        <title>High frequency of phylogenetically diverse reductive dehalogenase-homologous genes in deep subseafloor sedimentary metagenomes.</title>
        <authorList>
            <person name="Kawai M."/>
            <person name="Futagami T."/>
            <person name="Toyoda A."/>
            <person name="Takaki Y."/>
            <person name="Nishi S."/>
            <person name="Hori S."/>
            <person name="Arai W."/>
            <person name="Tsubouchi T."/>
            <person name="Morono Y."/>
            <person name="Uchiyama I."/>
            <person name="Ito T."/>
            <person name="Fujiyama A."/>
            <person name="Inagaki F."/>
            <person name="Takami H."/>
        </authorList>
    </citation>
    <scope>NUCLEOTIDE SEQUENCE</scope>
    <source>
        <strain evidence="1">Expedition CK06-06</strain>
    </source>
</reference>